<dbReference type="Gene3D" id="3.50.4.10">
    <property type="entry name" value="Hepatocyte Growth Factor"/>
    <property type="match status" value="2"/>
</dbReference>
<feature type="domain" description="Apple" evidence="2">
    <location>
        <begin position="168"/>
        <end position="215"/>
    </location>
</feature>
<sequence>MRFSHLATALGATHLAAASVATTAARGPYNETFDQYCGNGRTEGTLTVNGKKFSYYCDVAQGTGSSHYVKLSTPEKCMDVCDDDDDCSIAVWDRSLGQCWLGQPAGTRVPYAGRMVITELDPLASCQESLAKYKPGPPTCAASDRKIAEVNDTSFYIVCGQVPSTMTKQEGVFNNLEDCLRLCTTSSACSFASFETQRKLCYHSSEDFVSTKPNPFPDWDTGVKIPR</sequence>
<dbReference type="Pfam" id="PF00024">
    <property type="entry name" value="PAN_1"/>
    <property type="match status" value="1"/>
</dbReference>
<dbReference type="InterPro" id="IPR003609">
    <property type="entry name" value="Pan_app"/>
</dbReference>
<dbReference type="EMBL" id="KZ559497">
    <property type="protein sequence ID" value="PLN86747.1"/>
    <property type="molecule type" value="Genomic_DNA"/>
</dbReference>
<organism evidence="3 4">
    <name type="scientific">Aspergillus taichungensis</name>
    <dbReference type="NCBI Taxonomy" id="482145"/>
    <lineage>
        <taxon>Eukaryota</taxon>
        <taxon>Fungi</taxon>
        <taxon>Dikarya</taxon>
        <taxon>Ascomycota</taxon>
        <taxon>Pezizomycotina</taxon>
        <taxon>Eurotiomycetes</taxon>
        <taxon>Eurotiomycetidae</taxon>
        <taxon>Eurotiales</taxon>
        <taxon>Aspergillaceae</taxon>
        <taxon>Aspergillus</taxon>
        <taxon>Aspergillus subgen. Circumdati</taxon>
    </lineage>
</organism>
<reference evidence="4" key="1">
    <citation type="submission" date="2017-12" db="EMBL/GenBank/DDBJ databases">
        <authorList>
            <consortium name="DOE Joint Genome Institute"/>
            <person name="Mondo S.J."/>
            <person name="Kjaerbolling I."/>
            <person name="Vesth T.C."/>
            <person name="Frisvad J.C."/>
            <person name="Nybo J.L."/>
            <person name="Theobald S."/>
            <person name="Kuo A."/>
            <person name="Bowyer P."/>
            <person name="Matsuda Y."/>
            <person name="Lyhne E.K."/>
            <person name="Kogle M.E."/>
            <person name="Clum A."/>
            <person name="Lipzen A."/>
            <person name="Salamov A."/>
            <person name="Ngan C.Y."/>
            <person name="Daum C."/>
            <person name="Chiniquy J."/>
            <person name="Barry K."/>
            <person name="LaButti K."/>
            <person name="Haridas S."/>
            <person name="Simmons B.A."/>
            <person name="Magnuson J.K."/>
            <person name="Mortensen U.H."/>
            <person name="Larsen T.O."/>
            <person name="Grigoriev I.V."/>
            <person name="Baker S.E."/>
            <person name="Andersen M.R."/>
            <person name="Nordberg H.P."/>
            <person name="Cantor M.N."/>
            <person name="Hua S.X."/>
        </authorList>
    </citation>
    <scope>NUCLEOTIDE SEQUENCE [LARGE SCALE GENOMIC DNA]</scope>
    <source>
        <strain evidence="4">IBT 19404</strain>
    </source>
</reference>
<accession>A0A2J5IA66</accession>
<evidence type="ECO:0000259" key="2">
    <source>
        <dbReference type="Pfam" id="PF00024"/>
    </source>
</evidence>
<dbReference type="Proteomes" id="UP000235023">
    <property type="component" value="Unassembled WGS sequence"/>
</dbReference>
<keyword evidence="1" id="KW-0732">Signal</keyword>
<proteinExistence type="predicted"/>
<evidence type="ECO:0000313" key="4">
    <source>
        <dbReference type="Proteomes" id="UP000235023"/>
    </source>
</evidence>
<evidence type="ECO:0000256" key="1">
    <source>
        <dbReference type="SAM" id="SignalP"/>
    </source>
</evidence>
<evidence type="ECO:0000313" key="3">
    <source>
        <dbReference type="EMBL" id="PLN86747.1"/>
    </source>
</evidence>
<dbReference type="OrthoDB" id="4464125at2759"/>
<feature type="chain" id="PRO_5014450956" description="Apple domain-containing protein" evidence="1">
    <location>
        <begin position="19"/>
        <end position="227"/>
    </location>
</feature>
<keyword evidence="4" id="KW-1185">Reference proteome</keyword>
<name>A0A2J5IA66_9EURO</name>
<dbReference type="AlphaFoldDB" id="A0A2J5IA66"/>
<feature type="signal peptide" evidence="1">
    <location>
        <begin position="1"/>
        <end position="18"/>
    </location>
</feature>
<gene>
    <name evidence="3" type="ORF">BDW42DRAFT_158453</name>
</gene>
<protein>
    <recommendedName>
        <fullName evidence="2">Apple domain-containing protein</fullName>
    </recommendedName>
</protein>